<reference evidence="2" key="1">
    <citation type="journal article" date="2021" name="J Fungi (Basel)">
        <title>Virulence traits and population genomics of the black yeast Aureobasidium melanogenum.</title>
        <authorList>
            <person name="Cernosa A."/>
            <person name="Sun X."/>
            <person name="Gostincar C."/>
            <person name="Fang C."/>
            <person name="Gunde-Cimerman N."/>
            <person name="Song Z."/>
        </authorList>
    </citation>
    <scope>NUCLEOTIDE SEQUENCE</scope>
    <source>
        <strain evidence="2">EXF-9911</strain>
    </source>
</reference>
<accession>A0A9P8ENX1</accession>
<feature type="compositionally biased region" description="Polar residues" evidence="1">
    <location>
        <begin position="1"/>
        <end position="11"/>
    </location>
</feature>
<protein>
    <submittedName>
        <fullName evidence="2">Uncharacterized protein</fullName>
    </submittedName>
</protein>
<feature type="compositionally biased region" description="Acidic residues" evidence="1">
    <location>
        <begin position="41"/>
        <end position="52"/>
    </location>
</feature>
<dbReference type="Proteomes" id="UP000779574">
    <property type="component" value="Unassembled WGS sequence"/>
</dbReference>
<feature type="compositionally biased region" description="Basic and acidic residues" evidence="1">
    <location>
        <begin position="102"/>
        <end position="113"/>
    </location>
</feature>
<feature type="compositionally biased region" description="Polar residues" evidence="1">
    <location>
        <begin position="22"/>
        <end position="37"/>
    </location>
</feature>
<sequence length="170" mass="18895">MTDYSTSSPISAGTFDIPSTPDVPTTPNVPSTPQAPSSPCPDDEIMAEDEEIFPPTPEGLSRRQYNLFKRNRKATLKAAKTMAQAMEDMTDATEDVAAEPSSPDRYKEGDFGRQARKLIKPTDKHGMLSPGTHKVVKPAVVRYYSYKKDFRVAQRLAERKSRKNGGIRMT</sequence>
<dbReference type="EMBL" id="JAHFXF010000135">
    <property type="protein sequence ID" value="KAG9695274.1"/>
    <property type="molecule type" value="Genomic_DNA"/>
</dbReference>
<evidence type="ECO:0000256" key="1">
    <source>
        <dbReference type="SAM" id="MobiDB-lite"/>
    </source>
</evidence>
<name>A0A9P8ENX1_AURME</name>
<feature type="region of interest" description="Disordered" evidence="1">
    <location>
        <begin position="86"/>
        <end position="114"/>
    </location>
</feature>
<gene>
    <name evidence="2" type="ORF">KCU76_g4608</name>
</gene>
<reference evidence="2" key="2">
    <citation type="submission" date="2021-08" db="EMBL/GenBank/DDBJ databases">
        <authorList>
            <person name="Gostincar C."/>
            <person name="Sun X."/>
            <person name="Song Z."/>
            <person name="Gunde-Cimerman N."/>
        </authorList>
    </citation>
    <scope>NUCLEOTIDE SEQUENCE</scope>
    <source>
        <strain evidence="2">EXF-9911</strain>
    </source>
</reference>
<evidence type="ECO:0000313" key="2">
    <source>
        <dbReference type="EMBL" id="KAG9695274.1"/>
    </source>
</evidence>
<comment type="caution">
    <text evidence="2">The sequence shown here is derived from an EMBL/GenBank/DDBJ whole genome shotgun (WGS) entry which is preliminary data.</text>
</comment>
<dbReference type="OrthoDB" id="3887593at2759"/>
<evidence type="ECO:0000313" key="3">
    <source>
        <dbReference type="Proteomes" id="UP000779574"/>
    </source>
</evidence>
<proteinExistence type="predicted"/>
<dbReference type="AlphaFoldDB" id="A0A9P8ENX1"/>
<feature type="region of interest" description="Disordered" evidence="1">
    <location>
        <begin position="1"/>
        <end position="60"/>
    </location>
</feature>
<organism evidence="2 3">
    <name type="scientific">Aureobasidium melanogenum</name>
    <name type="common">Aureobasidium pullulans var. melanogenum</name>
    <dbReference type="NCBI Taxonomy" id="46634"/>
    <lineage>
        <taxon>Eukaryota</taxon>
        <taxon>Fungi</taxon>
        <taxon>Dikarya</taxon>
        <taxon>Ascomycota</taxon>
        <taxon>Pezizomycotina</taxon>
        <taxon>Dothideomycetes</taxon>
        <taxon>Dothideomycetidae</taxon>
        <taxon>Dothideales</taxon>
        <taxon>Saccotheciaceae</taxon>
        <taxon>Aureobasidium</taxon>
    </lineage>
</organism>
<feature type="compositionally biased region" description="Acidic residues" evidence="1">
    <location>
        <begin position="88"/>
        <end position="97"/>
    </location>
</feature>
<feature type="non-terminal residue" evidence="2">
    <location>
        <position position="170"/>
    </location>
</feature>